<dbReference type="RefSeq" id="XP_070854524.1">
    <property type="nucleotide sequence ID" value="XM_070998423.1"/>
</dbReference>
<name>A0ABM4TX40_DROSZ</name>
<dbReference type="GeneID" id="108018805"/>
<keyword evidence="4" id="KW-0548">Nucleotidyltransferase</keyword>
<dbReference type="PANTHER" id="PTHR33273">
    <property type="entry name" value="DOMAIN-CONTAINING PROTEIN, PUTATIVE-RELATED"/>
    <property type="match status" value="1"/>
</dbReference>
<dbReference type="Gene3D" id="3.60.10.10">
    <property type="entry name" value="Endonuclease/exonuclease/phosphatase"/>
    <property type="match status" value="1"/>
</dbReference>
<dbReference type="Proteomes" id="UP001652628">
    <property type="component" value="Chromosome 2"/>
</dbReference>
<dbReference type="PANTHER" id="PTHR33273:SF4">
    <property type="entry name" value="ENDONUCLEASE_EXONUCLEASE_PHOSPHATASE DOMAIN-CONTAINING PROTEIN"/>
    <property type="match status" value="1"/>
</dbReference>
<gene>
    <name evidence="4" type="primary">LOC108018805</name>
</gene>
<sequence length="305" mass="34662">MLKIIQWNIHGYRNNYIDLQVLAKSYNPQIIALQETHITNLCSLPTPINYSLYTSKNNHNSFGGTALLIHNSIPQNEISVSPNFDAVGVSIQSKSKFNIISAYISPSKPFNANHLANVLDSPNAQTLVLGDFNSWHPYWGSPKSNKRGRTIANYIDRSKYILLNDKSPTHFSTHNTYTHIDLSFASVSIAPEISWEVLDDLHGSDHFPILISIFRNQTVPTFNAKPSFKLKDADWNLFKEKITSFSSESFHSLNVNQEAAIIKKILIRSAHLSIPQNSPFTQPRTVPWRNSEKDKKKMEDTQQRI</sequence>
<keyword evidence="4" id="KW-0808">Transferase</keyword>
<keyword evidence="4" id="KW-0695">RNA-directed DNA polymerase</keyword>
<feature type="region of interest" description="Disordered" evidence="1">
    <location>
        <begin position="278"/>
        <end position="305"/>
    </location>
</feature>
<dbReference type="Pfam" id="PF14529">
    <property type="entry name" value="Exo_endo_phos_2"/>
    <property type="match status" value="1"/>
</dbReference>
<evidence type="ECO:0000313" key="3">
    <source>
        <dbReference type="Proteomes" id="UP001652628"/>
    </source>
</evidence>
<accession>A0ABM4TX40</accession>
<dbReference type="InterPro" id="IPR005135">
    <property type="entry name" value="Endo/exonuclease/phosphatase"/>
</dbReference>
<evidence type="ECO:0000256" key="1">
    <source>
        <dbReference type="SAM" id="MobiDB-lite"/>
    </source>
</evidence>
<evidence type="ECO:0000259" key="2">
    <source>
        <dbReference type="Pfam" id="PF14529"/>
    </source>
</evidence>
<dbReference type="CDD" id="cd09077">
    <property type="entry name" value="R1-I-EN"/>
    <property type="match status" value="1"/>
</dbReference>
<evidence type="ECO:0000313" key="4">
    <source>
        <dbReference type="RefSeq" id="XP_070854524.1"/>
    </source>
</evidence>
<feature type="compositionally biased region" description="Basic and acidic residues" evidence="1">
    <location>
        <begin position="290"/>
        <end position="305"/>
    </location>
</feature>
<protein>
    <submittedName>
        <fullName evidence="4">RNA-directed DNA polymerase from mobile element jockey isoform X4</fullName>
    </submittedName>
</protein>
<dbReference type="GO" id="GO:0003964">
    <property type="term" value="F:RNA-directed DNA polymerase activity"/>
    <property type="evidence" value="ECO:0007669"/>
    <property type="project" value="UniProtKB-KW"/>
</dbReference>
<dbReference type="SUPFAM" id="SSF56219">
    <property type="entry name" value="DNase I-like"/>
    <property type="match status" value="1"/>
</dbReference>
<proteinExistence type="predicted"/>
<feature type="domain" description="Endonuclease/exonuclease/phosphatase" evidence="2">
    <location>
        <begin position="98"/>
        <end position="209"/>
    </location>
</feature>
<reference evidence="4" key="1">
    <citation type="submission" date="2025-08" db="UniProtKB">
        <authorList>
            <consortium name="RefSeq"/>
        </authorList>
    </citation>
    <scope>IDENTIFICATION</scope>
</reference>
<keyword evidence="3" id="KW-1185">Reference proteome</keyword>
<dbReference type="InterPro" id="IPR036691">
    <property type="entry name" value="Endo/exonu/phosph_ase_sf"/>
</dbReference>
<organism evidence="3 4">
    <name type="scientific">Drosophila suzukii</name>
    <name type="common">Spotted-wing drosophila fruit fly</name>
    <dbReference type="NCBI Taxonomy" id="28584"/>
    <lineage>
        <taxon>Eukaryota</taxon>
        <taxon>Metazoa</taxon>
        <taxon>Ecdysozoa</taxon>
        <taxon>Arthropoda</taxon>
        <taxon>Hexapoda</taxon>
        <taxon>Insecta</taxon>
        <taxon>Pterygota</taxon>
        <taxon>Neoptera</taxon>
        <taxon>Endopterygota</taxon>
        <taxon>Diptera</taxon>
        <taxon>Brachycera</taxon>
        <taxon>Muscomorpha</taxon>
        <taxon>Ephydroidea</taxon>
        <taxon>Drosophilidae</taxon>
        <taxon>Drosophila</taxon>
        <taxon>Sophophora</taxon>
    </lineage>
</organism>